<dbReference type="Gene3D" id="3.30.559.10">
    <property type="entry name" value="Chloramphenicol acetyltransferase-like domain"/>
    <property type="match status" value="6"/>
</dbReference>
<dbReference type="PANTHER" id="PTHR45527:SF1">
    <property type="entry name" value="FATTY ACID SYNTHASE"/>
    <property type="match status" value="1"/>
</dbReference>
<dbReference type="Pfam" id="PF00501">
    <property type="entry name" value="AMP-binding"/>
    <property type="match status" value="4"/>
</dbReference>
<protein>
    <recommendedName>
        <fullName evidence="6">Carrier domain-containing protein</fullName>
    </recommendedName>
</protein>
<dbReference type="CDD" id="cd19545">
    <property type="entry name" value="FUM14_C_NRPS-like"/>
    <property type="match status" value="2"/>
</dbReference>
<dbReference type="RefSeq" id="XP_022483790.1">
    <property type="nucleotide sequence ID" value="XM_022636432.1"/>
</dbReference>
<dbReference type="GeneID" id="34581166"/>
<name>A0A1F5L531_PENAI</name>
<feature type="domain" description="Carrier" evidence="6">
    <location>
        <begin position="2592"/>
        <end position="2668"/>
    </location>
</feature>
<dbReference type="PROSITE" id="PS00455">
    <property type="entry name" value="AMP_BINDING"/>
    <property type="match status" value="1"/>
</dbReference>
<dbReference type="InterPro" id="IPR023213">
    <property type="entry name" value="CAT-like_dom_sf"/>
</dbReference>
<dbReference type="NCBIfam" id="TIGR01733">
    <property type="entry name" value="AA-adenyl-dom"/>
    <property type="match status" value="3"/>
</dbReference>
<dbReference type="InterPro" id="IPR036736">
    <property type="entry name" value="ACP-like_sf"/>
</dbReference>
<dbReference type="SUPFAM" id="SSF52777">
    <property type="entry name" value="CoA-dependent acyltransferases"/>
    <property type="match status" value="12"/>
</dbReference>
<dbReference type="FunFam" id="3.30.300.30:FF:000015">
    <property type="entry name" value="Nonribosomal peptide synthase SidD"/>
    <property type="match status" value="4"/>
</dbReference>
<dbReference type="FunFam" id="1.10.1200.10:FF:000005">
    <property type="entry name" value="Nonribosomal peptide synthetase 1"/>
    <property type="match status" value="3"/>
</dbReference>
<dbReference type="PANTHER" id="PTHR45527">
    <property type="entry name" value="NONRIBOSOMAL PEPTIDE SYNTHETASE"/>
    <property type="match status" value="1"/>
</dbReference>
<reference evidence="7 8" key="1">
    <citation type="journal article" date="2016" name="Sci. Rep.">
        <title>Penicillium arizonense, a new, genome sequenced fungal species, reveals a high chemical diversity in secreted metabolites.</title>
        <authorList>
            <person name="Grijseels S."/>
            <person name="Nielsen J.C."/>
            <person name="Randelovic M."/>
            <person name="Nielsen J."/>
            <person name="Nielsen K.F."/>
            <person name="Workman M."/>
            <person name="Frisvad J.C."/>
        </authorList>
    </citation>
    <scope>NUCLEOTIDE SEQUENCE [LARGE SCALE GENOMIC DNA]</scope>
    <source>
        <strain evidence="7 8">CBS 141311</strain>
    </source>
</reference>
<gene>
    <name evidence="7" type="ORF">PENARI_c030G11979</name>
</gene>
<dbReference type="Gene3D" id="3.40.50.12780">
    <property type="entry name" value="N-terminal domain of ligase-like"/>
    <property type="match status" value="3"/>
</dbReference>
<organism evidence="7 8">
    <name type="scientific">Penicillium arizonense</name>
    <dbReference type="NCBI Taxonomy" id="1835702"/>
    <lineage>
        <taxon>Eukaryota</taxon>
        <taxon>Fungi</taxon>
        <taxon>Dikarya</taxon>
        <taxon>Ascomycota</taxon>
        <taxon>Pezizomycotina</taxon>
        <taxon>Eurotiomycetes</taxon>
        <taxon>Eurotiomycetidae</taxon>
        <taxon>Eurotiales</taxon>
        <taxon>Aspergillaceae</taxon>
        <taxon>Penicillium</taxon>
    </lineage>
</organism>
<evidence type="ECO:0000256" key="5">
    <source>
        <dbReference type="SAM" id="MobiDB-lite"/>
    </source>
</evidence>
<dbReference type="InterPro" id="IPR001242">
    <property type="entry name" value="Condensation_dom"/>
</dbReference>
<dbReference type="SUPFAM" id="SSF47336">
    <property type="entry name" value="ACP-like"/>
    <property type="match status" value="4"/>
</dbReference>
<dbReference type="FunFam" id="3.40.50.12780:FF:000014">
    <property type="entry name" value="Nonribosomal peptide synthetase 1"/>
    <property type="match status" value="2"/>
</dbReference>
<dbReference type="PROSITE" id="PS50075">
    <property type="entry name" value="CARRIER"/>
    <property type="match status" value="4"/>
</dbReference>
<dbReference type="GO" id="GO:0031177">
    <property type="term" value="F:phosphopantetheine binding"/>
    <property type="evidence" value="ECO:0007669"/>
    <property type="project" value="InterPro"/>
</dbReference>
<dbReference type="InterPro" id="IPR042099">
    <property type="entry name" value="ANL_N_sf"/>
</dbReference>
<dbReference type="Gene3D" id="3.30.300.30">
    <property type="match status" value="4"/>
</dbReference>
<sequence length="5306" mass="586719">MKEVELLLNRCVSTSSASRTIGAGGAVQYLDHEGVKVGCSTEDGNHIKAKSVVDGGTYTSFAEASSDPPKEDDVLSEVATHCHCTLEELEDVYACTALQEGMMAATVKDPSAYTVEYEFHLAPGIDAKRLRDAWDRTSQANPILRTRIVPTSQRGVMQAVVKGLVPWHEESDDDGMPNMTSSVAWRAGAPLVYLTLHLTKHSLTMMIHHSICDDWSIALLLRQVDEAYRGQELVHRPFRPLVEYVQSTRTQAEAFWEEEFRDAHRASMTSFPHLPTAGYVSRPTRQLEKTFDIQPSSRAGFTVNTKLRLAWAVLQYLYTGSDDTLFGTVNAGRGVSVPGVQELSGPAVATVPVRVRLCKSHTVAEALAAVQEQWAAMMQFEQVGLQNLLHLGPGPKAACQFQTLLSVEPRDGHQLPALFSKHQSTQRNYDLYALVLRCRPSSNAMWIEARFDPGVIDSRQTERILSQLAHIYEQIDEESDLLLSELDPVSREDREELMRRNMPSVTHTAPPRVHELIRQRTDQQLLAPAISSWDGELSYQSLDIISSALAVRLSQYSVARGMFVPLCLGKSKWTAVTMLAVMKAGAAFVLLDPSYPVSRLRTMCETLRANVIVTSNAHASVASHLGVTTNLNIDGLDLKQNGSDPVPIPTISPFDPVYATFTSGSTGNPKCVIVTHAGYASSALAHGEPYHFTPQSRILQFASPAFDSCIIEHLSTLIMGGCVCVPSAADCQSRLTEVMNEFAVDVACLTPTVTRILSPSRMDTLKVLVFVGESVLASDVARWDSHVQVRNAYGPAECSAVFSIQPLLQSEDPANIGFPTGGVGWVVNPEDHNRLMPLGCPGELVIEGLIVGNGYLSNSQQTSKVFIDAPPWRRQLGDAPSRQLYKTGDLVQHTGDGSFRYLGRKDTQVKLHGQRLELADIEHHLCHAFPLAEQAVAEMLRSSSDDGRPDALLVAFICFASSSPSGDDGLEKPLFLPPNAEFRGACSMAESRLSESLPSFMVPAIFFPISHVPLTPSGKTDRRYFREKAALLSWEQMQEYRAAQIKPQSPSGAREEQLQQIWAQTLNRPINQIGVNESFFRLGGDSVSAMQVAASCQAAGLNVMVSDIFRFPSISKLAQKIQESNEPQTKSKHLAEDATESWFGLSPIQQLFFEHVPDGHHRFTQEFLLRVTKPTPASKIKQAVEDLTTRHSMLRARFKQSDDGDWEQIVGKKATNNFQYREHQLSSIKEHTTLQLIFGDSQSRLNIEDGPMLVVDLIETETHEQYLGLMAHHLVIDLVSWRVLLQDLEDILTTGSPLQPASVSFQKWCHLQQAYTEESLDPETALSTDIPAAPLRYWGPPAKLANNRWADTAEQSIRLSQEVTQSVLGAANDAFHTRPVEIIQAAILYAFVQVFDNRPAPAIFSEGHGREPWDPAIEISRTVGWFTTIAPVFVRAKKGQDFTELLQLTKDGRRAIPRNGWAYFASRYLHPEGMNYCAAHSPMEILFNYTGLFQQLERPGALLQLQSIPDQALVPMPADLPRFALIDVTASVTDGCLNIAFVYNKHMKNQERLHQWVQSCQGILREVPEILQQGQRLTVSDFPLLPNTTNEQLQELLHQISHQFDISLSNIEDIYPCSHIQLGMWLSHAKNPQMYWSHIRWIVHRSSSESPLIEISRIKGAWQQVVDRHPILRTVFTERAGEHSLQVVFKSSPGNIEVVSQDEASLRDDETLSPSSYQSLLNQSHLSQEGQTPHKLKLTIQRGGDVFCELSIHHMLVDGVTWQIFLSDFHRAYHGQLESEPTGAYSTYLRYLQTHHLTGSEMYWKQYLDGANACIFPSLVTKSPRTEPSALNLVPFSFEIARRLQSFSQHHGITISSLLQVAWGVVLRVYTGSDSVCFGYLNSCRDIPVPNARKMSGPLINLLICRLSLTGDASVLKTLLENQDAHARNLEHQHCSLAEVMHSLNLACQPLFNTAMSLQREATELMPSDYPSEINLEGPLGIDSTEYDLTVNIIVGDKTISGDLTYWSHVVTDAQAELVSDTFFHILSQLIDSSNAHISQLDPLGPMSRDRLLQRNQFVPQAARTCIHTDIQQYSRAHITASAVCDTDGDMTYGQLDEASSILAQNLGENGVGPDVFVPVCCEKSRWVVVAVLAVLKAGGAFILLDPSHPAERLQEMVNQDFLCPVILASTKHVDLAASIVPRVIHIETDTSKCTAGNEVAGLPAVTPRAAAYAVFTSGSTGKPKASVIEHQAFRSAAEAHSRALRLREGSRVLQFASYAFDASIVEILTTLLVGGCICIPDEIDRARRLSEVIQDMRVTWALLTPSVARILKPGQVSTLETLVLGGEGMSENDVRLWSPHVHLMNAYGPSECSVVATVQPSPQCLLKDPANIGFPVGCLAWVVDTQAPEKPMPIGAVGELLIEGPIVGRGYVNRPDHTKAVFLPYPPWLHHIRGTEQGSLYRTGDRARILEDGSIHYLGRKDRQVKLHGQRIELGEIEHQIRQCWPECDPLVFADLVKPLNSTNTYLVASIVYLDQNVKDRAFEAAVQETELRLQGRVPAFLIPYAFLPIAGVPRLPNGKVNRRRLCDEASRGLQVRMDQSEGSPKTRQRREATKDEQLLQQLWAQILHREVDSIGPDDNFFRLGGDSILVMKLASAAATQGLKLSVPDVFLHPRLKDLARLHVCQQTKPPETEARETIHEEDAISPLSLLASAQRETAKRETMSQCDVTAEQIEDIYPCTALQAGLAALTAERPGSYIAHHYFKLAANVNLDRLKTAWERVSSQISILRTRLVQTEFGCLQAIIRDCELSWKVAAGGQNKDQGPTWEMLFGQPLIHFEIDVKPEHIELSITVHHAVYDAWSLPLLLQWAQLVYDDLESPKLRCAPFQRFIQYTMSQKEESLQYWHDKLSGFDADPFPSIPFPSYRPQASKKVQRTITTGPVMDGLVSRTTASRLAWALVQSQYQSSDTVVFGVVSSGRSAPVRGIELMAGPTIATIPLSVSVDNNVTVSQALIDLQEQMLQLIPYEQVGLSQIASVGPGAIQACSFQTLLIEGRDEAHDEPLGIAQPLKSSSGEDAANTYVLELTIILGPDDTTVEAAFDETVLPEWQIKRILDQFGHVLQRVHKEPQRLVKEISTVNPRDLHDLKTWNREIPNLDSRTVIEVIQGHCAFQPSAPAVCAWDGNLSYGELDTRSDTLARAVCSWGVGPDMFIPIYLDRSRWTAVAVLAILKAGAAFVLLDTFHPHGRLRTICEELQAPIIITSINHQAAAQSLVSNTVVVTAGPDAGSSSEIRSPPANPHRALYAVFTSGSTGKPKAAVVENGSFATMAIPYAREMRLNRKSRMLHFASYAFDVSILEILGTLFIGSCVCVLSESERTDHLARAVTNLQPSHAILTPSVLRVVTQADLSSVHTIMLIGEPVRESDIRQWADKVHLLNTYGPAECTVVFTMKPSLNLNGEAANIGVSIAGATWVTDPRDPQRLLPIGAVGELLLQGPLVGRGYLNNTQQTDASFIPCPPWMREQLWLADDRDTSKRVYRTGDLVRYDIDGSLCFVGRRDYQVKLRGQRFELGEVESQVQHNFPADIEDVVAHIITPAGAVKNPCLAVFIALKGNPGSLGPTPSSLLPSLDVVIPTAFGEMVNAVKRRLEDVLPEYMIPTIFVPFEHLPRTTGGKLDRSRLRDSVAKVSRRDLDSMFMPKTSDKRRNTATTTESTLQKIWAQALGIVAEQIGVEDSFFRLGGDSISALQATSQARAVGIAHSVGDLFQWRTILQVAKRFAPSHELHVQQRDPNVAGVMPCTPAQRGILLNQMQFEHKYAAHFIWQVNTRGEIVDVDRLVKAWKAVVSRHSALRVTFQPSASDDGQFEQALLHEIDTPVLIIRGENCHDGFADDSMLPDALIDPSANIGWRNDGQSIPHQLTVHSDSSGGVFCRLDINHAILDGMSLAIIELDLCHAYDAPLSKMPQPDPYREYINFVQREPHDEARKYWESYLKDIEPLALPRARVPETASESSADVMKRLELSLTFRGEDIESFCRSTDWTPSNLVYFAWALALSALTGSQDVCFAISTSGRLIPVPHIDRAVGQFSNMSICRARMASDLLLNDVALHMQQDYSQILSYQSFPLVEIARAAGVPIEALASTGVIVHYPLPAGMATPLETASLQLTQRRVLDPGIHEIALYVVFEDDGQTRAALTYHSSRVSPSLATQLADYFDLAVSRILQHPDSSLGDLVLLSDHDQQRLRSWNGALPSPVPFGIHEIIEERTKKQPTHQAVSSWDGEFTYSELDQLASQLAEKLQKTGIHAAQPIPLCFEKSCWTIVAILAVMKAGGTFVPLDAMQPMGRLQDLCRRLKVNLIISSTAQVGLSRLLADQVIQVGSNMTLDHHDRHYAQSHVSHPTNPEQAAYILFTSGSTGAPKGVMVSHSSYTFSADQQIQAFSLNPSSRVLQASSYAFDVSVAEILTTLIAGATVCVVSDLEQNKMMMTGVCPVPVSHAMLTPSLASEPVSSSHTSEWGKAVTLINSYGPTECAVYSTATSAVRPGDDPRNIGRPLGVHAWVVDKDDKNRLLPLGAVGELVLAGPAVGLGYLDEPEKTTEAFMQGQPPVWLRGMYSEQELKQLRLYKTGDLVRYEIFDGSLRFEDRKDRQIKVRGQRVELEDIEHHVRRFFSGASEIVIEQVMLLEESYSDTPTTSPTVAIPRLVACIYDGYEDNTCTEQDLLHVPSDTFSSTAANALRHLRDDLPGYMIPDFFVSVAQLPRTVSGKTDKHQLSKAIQEIPPLELRAYFAAQRNKKPLESETAVRLHAILTGLLDIAPETVGADDSFFHLGGDSILAMKIAANARAQEMEISSHDVLRHPTIAEWAAIVDAQQADAFPSQQNVPYSAVTEAERAAILSTTANKDHSFVSENVVDILPAVGFQSYYVTHSSPVSTAQVFPTGVDIDRLRMACKRLMSHYSILRTVFVEIDSRIFQVILQEVEPVFDVVECEDPEAYITQESQRKISPSLPRGSLPMSFTVVTSPNGPGCIFILRISHAQYDGASLHLLWQALAAAYEGNTLPKAVQFSEVVYNRLNDTNDEAFSFWRKYLQNASAATLDFLRVTSTPASQQNDSTAVTSARREITRSCFISEITSSTLVKAALIWKLSSGGLNRDVIFGQVVHGRGCPIPNVDKALGPCINLLPLRVVMSLEWTIMDLLRHTQVQQLETLSYDYLSFEDIVRKCTDWPSNSKFGCIVHHQEADGGGSFEMGGIRASSSSSWANSKLEQGQVGIVSMKRGMGLDLMITATGDTLEQSKAELLADELVEAIQWFSEFPDRPLSELAQETKLFGGS</sequence>
<dbReference type="CDD" id="cd19534">
    <property type="entry name" value="E_NRPS"/>
    <property type="match status" value="1"/>
</dbReference>
<keyword evidence="2" id="KW-0597">Phosphoprotein</keyword>
<dbReference type="InterPro" id="IPR020806">
    <property type="entry name" value="PKS_PP-bd"/>
</dbReference>
<comment type="caution">
    <text evidence="7">The sequence shown here is derived from an EMBL/GenBank/DDBJ whole genome shotgun (WGS) entry which is preliminary data.</text>
</comment>
<evidence type="ECO:0000313" key="8">
    <source>
        <dbReference type="Proteomes" id="UP000177622"/>
    </source>
</evidence>
<evidence type="ECO:0000259" key="6">
    <source>
        <dbReference type="PROSITE" id="PS50075"/>
    </source>
</evidence>
<dbReference type="CDD" id="cd19542">
    <property type="entry name" value="CT_NRPS-like"/>
    <property type="match status" value="3"/>
</dbReference>
<proteinExistence type="predicted"/>
<dbReference type="InterPro" id="IPR010071">
    <property type="entry name" value="AA_adenyl_dom"/>
</dbReference>
<dbReference type="Gene3D" id="3.30.559.30">
    <property type="entry name" value="Nonribosomal peptide synthetase, condensation domain"/>
    <property type="match status" value="6"/>
</dbReference>
<feature type="region of interest" description="Disordered" evidence="5">
    <location>
        <begin position="2575"/>
        <end position="2596"/>
    </location>
</feature>
<dbReference type="GO" id="GO:0005737">
    <property type="term" value="C:cytoplasm"/>
    <property type="evidence" value="ECO:0007669"/>
    <property type="project" value="TreeGrafter"/>
</dbReference>
<dbReference type="InterPro" id="IPR020845">
    <property type="entry name" value="AMP-binding_CS"/>
</dbReference>
<dbReference type="FunFam" id="3.30.559.30:FF:000002">
    <property type="entry name" value="Nonribosomal peptide synthase Pes1"/>
    <property type="match status" value="1"/>
</dbReference>
<evidence type="ECO:0000256" key="4">
    <source>
        <dbReference type="ARBA" id="ARBA00022737"/>
    </source>
</evidence>
<evidence type="ECO:0000313" key="7">
    <source>
        <dbReference type="EMBL" id="OGE48334.1"/>
    </source>
</evidence>
<dbReference type="GO" id="GO:0044550">
    <property type="term" value="P:secondary metabolite biosynthetic process"/>
    <property type="evidence" value="ECO:0007669"/>
    <property type="project" value="TreeGrafter"/>
</dbReference>
<accession>A0A1F5L531</accession>
<dbReference type="OrthoDB" id="416786at2759"/>
<dbReference type="FunFam" id="3.30.559.10:FF:000016">
    <property type="entry name" value="Nonribosomal peptide synthase Pes1"/>
    <property type="match status" value="1"/>
</dbReference>
<keyword evidence="8" id="KW-1185">Reference proteome</keyword>
<dbReference type="Gene3D" id="3.40.50.980">
    <property type="match status" value="2"/>
</dbReference>
<evidence type="ECO:0000256" key="1">
    <source>
        <dbReference type="ARBA" id="ARBA00022450"/>
    </source>
</evidence>
<dbReference type="EMBL" id="LXJU01000030">
    <property type="protein sequence ID" value="OGE48334.1"/>
    <property type="molecule type" value="Genomic_DNA"/>
</dbReference>
<feature type="domain" description="Carrier" evidence="6">
    <location>
        <begin position="4774"/>
        <end position="4847"/>
    </location>
</feature>
<dbReference type="InterPro" id="IPR000873">
    <property type="entry name" value="AMP-dep_synth/lig_dom"/>
</dbReference>
<dbReference type="SUPFAM" id="SSF56801">
    <property type="entry name" value="Acetyl-CoA synthetase-like"/>
    <property type="match status" value="4"/>
</dbReference>
<evidence type="ECO:0000256" key="3">
    <source>
        <dbReference type="ARBA" id="ARBA00022598"/>
    </source>
</evidence>
<dbReference type="SMART" id="SM00823">
    <property type="entry name" value="PKS_PP"/>
    <property type="match status" value="4"/>
</dbReference>
<dbReference type="Gene3D" id="1.10.1200.10">
    <property type="entry name" value="ACP-like"/>
    <property type="match status" value="4"/>
</dbReference>
<dbReference type="STRING" id="1835702.A0A1F5L531"/>
<dbReference type="NCBIfam" id="NF003417">
    <property type="entry name" value="PRK04813.1"/>
    <property type="match status" value="5"/>
</dbReference>
<dbReference type="CDD" id="cd05918">
    <property type="entry name" value="A_NRPS_SidN3_like"/>
    <property type="match status" value="4"/>
</dbReference>
<dbReference type="InterPro" id="IPR009081">
    <property type="entry name" value="PP-bd_ACP"/>
</dbReference>
<keyword evidence="4" id="KW-0677">Repeat</keyword>
<dbReference type="Proteomes" id="UP000177622">
    <property type="component" value="Unassembled WGS sequence"/>
</dbReference>
<feature type="domain" description="Carrier" evidence="6">
    <location>
        <begin position="1049"/>
        <end position="1125"/>
    </location>
</feature>
<dbReference type="PROSITE" id="PS00012">
    <property type="entry name" value="PHOSPHOPANTETHEINE"/>
    <property type="match status" value="3"/>
</dbReference>
<keyword evidence="3" id="KW-0436">Ligase</keyword>
<dbReference type="GO" id="GO:0016874">
    <property type="term" value="F:ligase activity"/>
    <property type="evidence" value="ECO:0007669"/>
    <property type="project" value="UniProtKB-KW"/>
</dbReference>
<dbReference type="InterPro" id="IPR045851">
    <property type="entry name" value="AMP-bd_C_sf"/>
</dbReference>
<dbReference type="Pfam" id="PF00550">
    <property type="entry name" value="PP-binding"/>
    <property type="match status" value="4"/>
</dbReference>
<evidence type="ECO:0000256" key="2">
    <source>
        <dbReference type="ARBA" id="ARBA00022553"/>
    </source>
</evidence>
<dbReference type="FunFam" id="3.30.559.30:FF:000003">
    <property type="entry name" value="Nonribosomal peptide synthase SidD"/>
    <property type="match status" value="1"/>
</dbReference>
<dbReference type="InterPro" id="IPR006162">
    <property type="entry name" value="Ppantetheine_attach_site"/>
</dbReference>
<dbReference type="Gene3D" id="2.30.38.10">
    <property type="entry name" value="Luciferase, Domain 3"/>
    <property type="match status" value="1"/>
</dbReference>
<dbReference type="Pfam" id="PF00668">
    <property type="entry name" value="Condensation"/>
    <property type="match status" value="6"/>
</dbReference>
<feature type="domain" description="Carrier" evidence="6">
    <location>
        <begin position="3686"/>
        <end position="3762"/>
    </location>
</feature>
<dbReference type="GO" id="GO:0043041">
    <property type="term" value="P:amino acid activation for nonribosomal peptide biosynthetic process"/>
    <property type="evidence" value="ECO:0007669"/>
    <property type="project" value="TreeGrafter"/>
</dbReference>
<keyword evidence="1" id="KW-0596">Phosphopantetheine</keyword>